<dbReference type="InterPro" id="IPR003594">
    <property type="entry name" value="HATPase_dom"/>
</dbReference>
<dbReference type="PROSITE" id="PS01124">
    <property type="entry name" value="HTH_ARAC_FAMILY_2"/>
    <property type="match status" value="1"/>
</dbReference>
<keyword evidence="14" id="KW-1185">Reference proteome</keyword>
<dbReference type="CDD" id="cd00082">
    <property type="entry name" value="HisKA"/>
    <property type="match status" value="1"/>
</dbReference>
<dbReference type="SUPFAM" id="SSF52172">
    <property type="entry name" value="CheY-like"/>
    <property type="match status" value="1"/>
</dbReference>
<protein>
    <recommendedName>
        <fullName evidence="2">histidine kinase</fullName>
        <ecNumber evidence="2">2.7.13.3</ecNumber>
    </recommendedName>
</protein>
<dbReference type="SMART" id="SM00387">
    <property type="entry name" value="HATPase_c"/>
    <property type="match status" value="1"/>
</dbReference>
<evidence type="ECO:0000256" key="2">
    <source>
        <dbReference type="ARBA" id="ARBA00012438"/>
    </source>
</evidence>
<keyword evidence="6" id="KW-0804">Transcription</keyword>
<dbReference type="InterPro" id="IPR011123">
    <property type="entry name" value="Y_Y_Y"/>
</dbReference>
<reference evidence="13 14" key="1">
    <citation type="submission" date="2020-08" db="EMBL/GenBank/DDBJ databases">
        <title>Genome public.</title>
        <authorList>
            <person name="Liu C."/>
            <person name="Sun Q."/>
        </authorList>
    </citation>
    <scope>NUCLEOTIDE SEQUENCE [LARGE SCALE GENOMIC DNA]</scope>
    <source>
        <strain evidence="13 14">New-7</strain>
    </source>
</reference>
<accession>A0ABR7CKU4</accession>
<dbReference type="InterPro" id="IPR020449">
    <property type="entry name" value="Tscrpt_reg_AraC-type_HTH"/>
</dbReference>
<evidence type="ECO:0000259" key="10">
    <source>
        <dbReference type="PROSITE" id="PS01124"/>
    </source>
</evidence>
<evidence type="ECO:0000313" key="13">
    <source>
        <dbReference type="EMBL" id="MBC5616271.1"/>
    </source>
</evidence>
<dbReference type="InterPro" id="IPR003661">
    <property type="entry name" value="HisK_dim/P_dom"/>
</dbReference>
<dbReference type="InterPro" id="IPR036890">
    <property type="entry name" value="HATPase_C_sf"/>
</dbReference>
<evidence type="ECO:0000256" key="6">
    <source>
        <dbReference type="ARBA" id="ARBA00023163"/>
    </source>
</evidence>
<name>A0ABR7CKU4_9BACT</name>
<dbReference type="InterPro" id="IPR009057">
    <property type="entry name" value="Homeodomain-like_sf"/>
</dbReference>
<dbReference type="InterPro" id="IPR015943">
    <property type="entry name" value="WD40/YVTN_repeat-like_dom_sf"/>
</dbReference>
<dbReference type="Gene3D" id="2.60.40.10">
    <property type="entry name" value="Immunoglobulins"/>
    <property type="match status" value="1"/>
</dbReference>
<feature type="modified residue" description="4-aspartylphosphate" evidence="7">
    <location>
        <position position="1151"/>
    </location>
</feature>
<dbReference type="EC" id="2.7.13.3" evidence="2"/>
<dbReference type="PRINTS" id="PR00032">
    <property type="entry name" value="HTHARAC"/>
</dbReference>
<dbReference type="InterPro" id="IPR018062">
    <property type="entry name" value="HTH_AraC-typ_CS"/>
</dbReference>
<evidence type="ECO:0000256" key="4">
    <source>
        <dbReference type="ARBA" id="ARBA00023015"/>
    </source>
</evidence>
<evidence type="ECO:0000256" key="9">
    <source>
        <dbReference type="SAM" id="Phobius"/>
    </source>
</evidence>
<dbReference type="Proteomes" id="UP000636891">
    <property type="component" value="Unassembled WGS sequence"/>
</dbReference>
<feature type="domain" description="Histidine kinase" evidence="11">
    <location>
        <begin position="826"/>
        <end position="1060"/>
    </location>
</feature>
<comment type="catalytic activity">
    <reaction evidence="1">
        <text>ATP + protein L-histidine = ADP + protein N-phospho-L-histidine.</text>
        <dbReference type="EC" id="2.7.13.3"/>
    </reaction>
</comment>
<dbReference type="PANTHER" id="PTHR43547:SF2">
    <property type="entry name" value="HYBRID SIGNAL TRANSDUCTION HISTIDINE KINASE C"/>
    <property type="match status" value="1"/>
</dbReference>
<dbReference type="InterPro" id="IPR011110">
    <property type="entry name" value="Reg_prop"/>
</dbReference>
<dbReference type="SMART" id="SM00342">
    <property type="entry name" value="HTH_ARAC"/>
    <property type="match status" value="1"/>
</dbReference>
<dbReference type="SUPFAM" id="SSF47384">
    <property type="entry name" value="Homodimeric domain of signal transducing histidine kinase"/>
    <property type="match status" value="1"/>
</dbReference>
<keyword evidence="9" id="KW-0472">Membrane</keyword>
<evidence type="ECO:0000256" key="7">
    <source>
        <dbReference type="PROSITE-ProRule" id="PRU00169"/>
    </source>
</evidence>
<feature type="region of interest" description="Disordered" evidence="8">
    <location>
        <begin position="1079"/>
        <end position="1101"/>
    </location>
</feature>
<keyword evidence="3 7" id="KW-0597">Phosphoprotein</keyword>
<dbReference type="Pfam" id="PF00512">
    <property type="entry name" value="HisKA"/>
    <property type="match status" value="1"/>
</dbReference>
<dbReference type="Gene3D" id="1.10.287.130">
    <property type="match status" value="1"/>
</dbReference>
<evidence type="ECO:0000313" key="14">
    <source>
        <dbReference type="Proteomes" id="UP000636891"/>
    </source>
</evidence>
<sequence>MNCRYILLFTSVFAFITSKTDVKAQQNFHFSPRISNLQIRDICQDSLGYLWIATARGVDRYNGYEYAQLFRDESAPETSIQSSRINRLHLDKTGNLWIATSRGLSKYDLTIDKITPYTISNGQDEYFVTDLAEDSTGNLWIATYSNGILKMNRTTGILSPMPLPFGNRASQRAHTLFIDDLQNLWIGYSTGSALGRYNIDDQTAELYTLPDYIEINCLSKFGDSQIWIGTDQGILAYSIKGRKLTSVPPSIRKHPELSAAKINSIKLIDKNNYIITSTHYAYKYCISTGEIAVIPVKSEKNDQNNDITCALKDKQGNLWLGTFEQGIVKVNAAENTFNHPEISSVTLNGKSVTVVCEDKRFGRIWFGSKYDGLYCYSKNGSVKNLTKNNHPALASIRNNSIRALFCDSQNRIWISTGRNLIVGQLNASGFSEITTLQNFGPITAIGQDLSGNIWAGGFSGLYFFGQNVTAEPSQVVKNVTVTTIQPYKADQIVYAAYGQNVFTIDHRDFEPEPLIPEGQFANMHALNACTDIRRSENGSLWIGSYNKGLLEYDPKTRKITKYTYTEGLPSNDILALTEDGNGRIWLATSNGLSRFDPKTKRFRNFNETDGLNNTQFFERAMLTASDGLIYIGGNLGTDCFNPNDVKQNGYHPSVVLEDIKIQNRSVTPGGKHAPIGKSIAYERKITLNHWQNSFSIDYAGIDYNYSDKLRYAYKLDGLDKDWVEAGNNKRASYANVPPGEYRFKLKVQNGDGEWSPETGIDIRIKASPWLTGWAYALYILLVLAFIITVTKLYFRTKYNKKALALSEKQRLHEQEINQQKIDFYGNISHELRTPLTLINGNIELLAHGALNEDNEHKLITTLSYNSNRLLRLVNQLLDFSRMGNETIPLHIMQTDIVPLIRNVAGSFRFSAHTKEIDYSLHLTEDSLQIYTDEDVLEKILTNLVSNAVKYTPRQGRISIDFRKIDRNTAVDRYPEFDAPGSECLEFRVVNSCKTIDPQQLEHIFDRFRRLENTESTEETPGSGIGLHYTKMLVCRQKGSIKAVFSETEGLIMSFVIPIGREAFPADEIFEQQTPGNLPENTKSDGADFDTPVVQTPSPPKGRTILIVEDDPQIHTLLHEILHIEYDLLHAYNGTEGVQMAREQMPEMIISDIRMPEMDGIALCKTIKNDPQLSHTIFILLTAKNRIEERIEGYNCGADAYINKPFRADHLISVIHSQTNNRDRLKAYFSDKGLHAEQEEPFGDNDRIPGNLPEIDQRFMEKLHSFIDKSIENPDININVIAVELGFSRTSFYRKMKSLTGLAPNDYVRNFKMKKAAKLILEGNLSIAEISDQTGFGTQSHFSTAFKKYFGVSPKDYKEKWKEEHKRSHAK</sequence>
<evidence type="ECO:0000259" key="11">
    <source>
        <dbReference type="PROSITE" id="PS50109"/>
    </source>
</evidence>
<dbReference type="PROSITE" id="PS50109">
    <property type="entry name" value="HIS_KIN"/>
    <property type="match status" value="1"/>
</dbReference>
<feature type="domain" description="HTH araC/xylS-type" evidence="10">
    <location>
        <begin position="1260"/>
        <end position="1359"/>
    </location>
</feature>
<dbReference type="SMART" id="SM00388">
    <property type="entry name" value="HisKA"/>
    <property type="match status" value="1"/>
</dbReference>
<evidence type="ECO:0000256" key="8">
    <source>
        <dbReference type="SAM" id="MobiDB-lite"/>
    </source>
</evidence>
<dbReference type="InterPro" id="IPR005467">
    <property type="entry name" value="His_kinase_dom"/>
</dbReference>
<dbReference type="Pfam" id="PF02518">
    <property type="entry name" value="HATPase_c"/>
    <property type="match status" value="1"/>
</dbReference>
<dbReference type="PANTHER" id="PTHR43547">
    <property type="entry name" value="TWO-COMPONENT HISTIDINE KINASE"/>
    <property type="match status" value="1"/>
</dbReference>
<evidence type="ECO:0000256" key="5">
    <source>
        <dbReference type="ARBA" id="ARBA00023125"/>
    </source>
</evidence>
<dbReference type="Pfam" id="PF07494">
    <property type="entry name" value="Reg_prop"/>
    <property type="match status" value="5"/>
</dbReference>
<dbReference type="SUPFAM" id="SSF63829">
    <property type="entry name" value="Calcium-dependent phosphotriesterase"/>
    <property type="match status" value="2"/>
</dbReference>
<organism evidence="13 14">
    <name type="scientific">Alistipes hominis</name>
    <dbReference type="NCBI Taxonomy" id="2763015"/>
    <lineage>
        <taxon>Bacteria</taxon>
        <taxon>Pseudomonadati</taxon>
        <taxon>Bacteroidota</taxon>
        <taxon>Bacteroidia</taxon>
        <taxon>Bacteroidales</taxon>
        <taxon>Rikenellaceae</taxon>
        <taxon>Alistipes</taxon>
    </lineage>
</organism>
<evidence type="ECO:0000259" key="12">
    <source>
        <dbReference type="PROSITE" id="PS50110"/>
    </source>
</evidence>
<dbReference type="Pfam" id="PF07495">
    <property type="entry name" value="Y_Y_Y"/>
    <property type="match status" value="1"/>
</dbReference>
<proteinExistence type="predicted"/>
<dbReference type="InterPro" id="IPR018060">
    <property type="entry name" value="HTH_AraC"/>
</dbReference>
<dbReference type="Gene3D" id="3.40.50.2300">
    <property type="match status" value="1"/>
</dbReference>
<keyword evidence="5" id="KW-0238">DNA-binding</keyword>
<dbReference type="EMBL" id="JACOOK010000002">
    <property type="protein sequence ID" value="MBC5616271.1"/>
    <property type="molecule type" value="Genomic_DNA"/>
</dbReference>
<dbReference type="InterPro" id="IPR001789">
    <property type="entry name" value="Sig_transdc_resp-reg_receiver"/>
</dbReference>
<feature type="domain" description="Response regulatory" evidence="12">
    <location>
        <begin position="1103"/>
        <end position="1218"/>
    </location>
</feature>
<dbReference type="Gene3D" id="3.30.565.10">
    <property type="entry name" value="Histidine kinase-like ATPase, C-terminal domain"/>
    <property type="match status" value="1"/>
</dbReference>
<evidence type="ECO:0000256" key="3">
    <source>
        <dbReference type="ARBA" id="ARBA00022553"/>
    </source>
</evidence>
<evidence type="ECO:0000256" key="1">
    <source>
        <dbReference type="ARBA" id="ARBA00000085"/>
    </source>
</evidence>
<comment type="caution">
    <text evidence="13">The sequence shown here is derived from an EMBL/GenBank/DDBJ whole genome shotgun (WGS) entry which is preliminary data.</text>
</comment>
<dbReference type="PROSITE" id="PS00041">
    <property type="entry name" value="HTH_ARAC_FAMILY_1"/>
    <property type="match status" value="1"/>
</dbReference>
<keyword evidence="4" id="KW-0805">Transcription regulation</keyword>
<dbReference type="InterPro" id="IPR036097">
    <property type="entry name" value="HisK_dim/P_sf"/>
</dbReference>
<dbReference type="InterPro" id="IPR013783">
    <property type="entry name" value="Ig-like_fold"/>
</dbReference>
<dbReference type="Gene3D" id="1.10.10.60">
    <property type="entry name" value="Homeodomain-like"/>
    <property type="match status" value="2"/>
</dbReference>
<gene>
    <name evidence="13" type="ORF">H8S08_04455</name>
</gene>
<dbReference type="Pfam" id="PF12833">
    <property type="entry name" value="HTH_18"/>
    <property type="match status" value="1"/>
</dbReference>
<keyword evidence="9" id="KW-1133">Transmembrane helix</keyword>
<keyword evidence="9" id="KW-0812">Transmembrane</keyword>
<feature type="transmembrane region" description="Helical" evidence="9">
    <location>
        <begin position="773"/>
        <end position="794"/>
    </location>
</feature>
<dbReference type="PROSITE" id="PS50110">
    <property type="entry name" value="RESPONSE_REGULATORY"/>
    <property type="match status" value="1"/>
</dbReference>
<dbReference type="InterPro" id="IPR011006">
    <property type="entry name" value="CheY-like_superfamily"/>
</dbReference>
<dbReference type="Gene3D" id="2.130.10.10">
    <property type="entry name" value="YVTN repeat-like/Quinoprotein amine dehydrogenase"/>
    <property type="match status" value="2"/>
</dbReference>
<dbReference type="SUPFAM" id="SSF55874">
    <property type="entry name" value="ATPase domain of HSP90 chaperone/DNA topoisomerase II/histidine kinase"/>
    <property type="match status" value="1"/>
</dbReference>
<dbReference type="Pfam" id="PF00072">
    <property type="entry name" value="Response_reg"/>
    <property type="match status" value="1"/>
</dbReference>
<dbReference type="SMART" id="SM00448">
    <property type="entry name" value="REC"/>
    <property type="match status" value="1"/>
</dbReference>
<dbReference type="SUPFAM" id="SSF46689">
    <property type="entry name" value="Homeodomain-like"/>
    <property type="match status" value="1"/>
</dbReference>